<evidence type="ECO:0000313" key="1">
    <source>
        <dbReference type="EMBL" id="KAH7959782.1"/>
    </source>
</evidence>
<proteinExistence type="predicted"/>
<evidence type="ECO:0000313" key="2">
    <source>
        <dbReference type="Proteomes" id="UP000821865"/>
    </source>
</evidence>
<sequence length="149" mass="17040">MHLWQDLLNEKLSTQAKKVVYNVYAQVCKSDPQLPISQTHVGRHISYSDETWVNAGHTKEKVWEDANVVTREDAFLEAVEKVLPENINVVMADKWHRACFHVQRIEKEFWQRNGITDASLDRLEISLVSDTTSESDASDSEVGGMEEPL</sequence>
<dbReference type="Proteomes" id="UP000821865">
    <property type="component" value="Chromosome 3"/>
</dbReference>
<gene>
    <name evidence="1" type="ORF">HPB49_013814</name>
</gene>
<keyword evidence="2" id="KW-1185">Reference proteome</keyword>
<reference evidence="1" key="1">
    <citation type="submission" date="2020-05" db="EMBL/GenBank/DDBJ databases">
        <title>Large-scale comparative analyses of tick genomes elucidate their genetic diversity and vector capacities.</title>
        <authorList>
            <person name="Jia N."/>
            <person name="Wang J."/>
            <person name="Shi W."/>
            <person name="Du L."/>
            <person name="Sun Y."/>
            <person name="Zhan W."/>
            <person name="Jiang J."/>
            <person name="Wang Q."/>
            <person name="Zhang B."/>
            <person name="Ji P."/>
            <person name="Sakyi L.B."/>
            <person name="Cui X."/>
            <person name="Yuan T."/>
            <person name="Jiang B."/>
            <person name="Yang W."/>
            <person name="Lam T.T.-Y."/>
            <person name="Chang Q."/>
            <person name="Ding S."/>
            <person name="Wang X."/>
            <person name="Zhu J."/>
            <person name="Ruan X."/>
            <person name="Zhao L."/>
            <person name="Wei J."/>
            <person name="Que T."/>
            <person name="Du C."/>
            <person name="Cheng J."/>
            <person name="Dai P."/>
            <person name="Han X."/>
            <person name="Huang E."/>
            <person name="Gao Y."/>
            <person name="Liu J."/>
            <person name="Shao H."/>
            <person name="Ye R."/>
            <person name="Li L."/>
            <person name="Wei W."/>
            <person name="Wang X."/>
            <person name="Wang C."/>
            <person name="Yang T."/>
            <person name="Huo Q."/>
            <person name="Li W."/>
            <person name="Guo W."/>
            <person name="Chen H."/>
            <person name="Zhou L."/>
            <person name="Ni X."/>
            <person name="Tian J."/>
            <person name="Zhou Y."/>
            <person name="Sheng Y."/>
            <person name="Liu T."/>
            <person name="Pan Y."/>
            <person name="Xia L."/>
            <person name="Li J."/>
            <person name="Zhao F."/>
            <person name="Cao W."/>
        </authorList>
    </citation>
    <scope>NUCLEOTIDE SEQUENCE</scope>
    <source>
        <strain evidence="1">Dsil-2018</strain>
    </source>
</reference>
<protein>
    <submittedName>
        <fullName evidence="1">Uncharacterized protein</fullName>
    </submittedName>
</protein>
<organism evidence="1 2">
    <name type="scientific">Dermacentor silvarum</name>
    <name type="common">Tick</name>
    <dbReference type="NCBI Taxonomy" id="543639"/>
    <lineage>
        <taxon>Eukaryota</taxon>
        <taxon>Metazoa</taxon>
        <taxon>Ecdysozoa</taxon>
        <taxon>Arthropoda</taxon>
        <taxon>Chelicerata</taxon>
        <taxon>Arachnida</taxon>
        <taxon>Acari</taxon>
        <taxon>Parasitiformes</taxon>
        <taxon>Ixodida</taxon>
        <taxon>Ixodoidea</taxon>
        <taxon>Ixodidae</taxon>
        <taxon>Rhipicephalinae</taxon>
        <taxon>Dermacentor</taxon>
    </lineage>
</organism>
<accession>A0ACB8D5T3</accession>
<dbReference type="EMBL" id="CM023472">
    <property type="protein sequence ID" value="KAH7959782.1"/>
    <property type="molecule type" value="Genomic_DNA"/>
</dbReference>
<name>A0ACB8D5T3_DERSI</name>
<comment type="caution">
    <text evidence="1">The sequence shown here is derived from an EMBL/GenBank/DDBJ whole genome shotgun (WGS) entry which is preliminary data.</text>
</comment>